<name>A0ABV7WC21_9MICO</name>
<organism evidence="11 12">
    <name type="scientific">Aquipuribacter hungaricus</name>
    <dbReference type="NCBI Taxonomy" id="545624"/>
    <lineage>
        <taxon>Bacteria</taxon>
        <taxon>Bacillati</taxon>
        <taxon>Actinomycetota</taxon>
        <taxon>Actinomycetes</taxon>
        <taxon>Micrococcales</taxon>
        <taxon>Intrasporangiaceae</taxon>
        <taxon>Aquipuribacter</taxon>
    </lineage>
</organism>
<evidence type="ECO:0000256" key="2">
    <source>
        <dbReference type="ARBA" id="ARBA00009441"/>
    </source>
</evidence>
<comment type="caution">
    <text evidence="11">The sequence shown here is derived from an EMBL/GenBank/DDBJ whole genome shotgun (WGS) entry which is preliminary data.</text>
</comment>
<keyword evidence="6" id="KW-0067">ATP-binding</keyword>
<dbReference type="PIRSF" id="PIRSF003128">
    <property type="entry name" value="RecN"/>
    <property type="match status" value="1"/>
</dbReference>
<evidence type="ECO:0000256" key="1">
    <source>
        <dbReference type="ARBA" id="ARBA00003618"/>
    </source>
</evidence>
<dbReference type="EMBL" id="JBHRWW010000002">
    <property type="protein sequence ID" value="MFC3687350.1"/>
    <property type="molecule type" value="Genomic_DNA"/>
</dbReference>
<dbReference type="InterPro" id="IPR003593">
    <property type="entry name" value="AAA+_ATPase"/>
</dbReference>
<keyword evidence="7" id="KW-0234">DNA repair</keyword>
<evidence type="ECO:0000256" key="3">
    <source>
        <dbReference type="ARBA" id="ARBA00021315"/>
    </source>
</evidence>
<feature type="compositionally biased region" description="Gly residues" evidence="9">
    <location>
        <begin position="577"/>
        <end position="593"/>
    </location>
</feature>
<dbReference type="Proteomes" id="UP001595685">
    <property type="component" value="Unassembled WGS sequence"/>
</dbReference>
<evidence type="ECO:0000256" key="7">
    <source>
        <dbReference type="ARBA" id="ARBA00023204"/>
    </source>
</evidence>
<dbReference type="Pfam" id="PF02463">
    <property type="entry name" value="SMC_N"/>
    <property type="match status" value="1"/>
</dbReference>
<comment type="function">
    <text evidence="1">May be involved in recombinational repair of damaged DNA.</text>
</comment>
<evidence type="ECO:0000256" key="8">
    <source>
        <dbReference type="ARBA" id="ARBA00033408"/>
    </source>
</evidence>
<dbReference type="PANTHER" id="PTHR11059:SF0">
    <property type="entry name" value="DNA REPAIR PROTEIN RECN"/>
    <property type="match status" value="1"/>
</dbReference>
<evidence type="ECO:0000313" key="12">
    <source>
        <dbReference type="Proteomes" id="UP001595685"/>
    </source>
</evidence>
<reference evidence="12" key="1">
    <citation type="journal article" date="2019" name="Int. J. Syst. Evol. Microbiol.">
        <title>The Global Catalogue of Microorganisms (GCM) 10K type strain sequencing project: providing services to taxonomists for standard genome sequencing and annotation.</title>
        <authorList>
            <consortium name="The Broad Institute Genomics Platform"/>
            <consortium name="The Broad Institute Genome Sequencing Center for Infectious Disease"/>
            <person name="Wu L."/>
            <person name="Ma J."/>
        </authorList>
    </citation>
    <scope>NUCLEOTIDE SEQUENCE [LARGE SCALE GENOMIC DNA]</scope>
    <source>
        <strain evidence="12">NCAIM B.02333</strain>
    </source>
</reference>
<dbReference type="Gene3D" id="3.40.50.300">
    <property type="entry name" value="P-loop containing nucleotide triphosphate hydrolases"/>
    <property type="match status" value="2"/>
</dbReference>
<accession>A0ABV7WC21</accession>
<feature type="domain" description="AAA+ ATPase" evidence="10">
    <location>
        <begin position="21"/>
        <end position="511"/>
    </location>
</feature>
<gene>
    <name evidence="11" type="primary">recN</name>
    <name evidence="11" type="ORF">ACFOLH_03235</name>
</gene>
<protein>
    <recommendedName>
        <fullName evidence="3">DNA repair protein RecN</fullName>
    </recommendedName>
    <alternativeName>
        <fullName evidence="8">Recombination protein N</fullName>
    </alternativeName>
</protein>
<dbReference type="RefSeq" id="WP_340294343.1">
    <property type="nucleotide sequence ID" value="NZ_JBBEOI010000152.1"/>
</dbReference>
<comment type="similarity">
    <text evidence="2">Belongs to the RecN family.</text>
</comment>
<evidence type="ECO:0000259" key="10">
    <source>
        <dbReference type="SMART" id="SM00382"/>
    </source>
</evidence>
<keyword evidence="12" id="KW-1185">Reference proteome</keyword>
<dbReference type="PANTHER" id="PTHR11059">
    <property type="entry name" value="DNA REPAIR PROTEIN RECN"/>
    <property type="match status" value="1"/>
</dbReference>
<keyword evidence="4" id="KW-0547">Nucleotide-binding</keyword>
<evidence type="ECO:0000256" key="9">
    <source>
        <dbReference type="SAM" id="MobiDB-lite"/>
    </source>
</evidence>
<dbReference type="InterPro" id="IPR004604">
    <property type="entry name" value="DNA_recomb/repair_RecN"/>
</dbReference>
<dbReference type="CDD" id="cd03241">
    <property type="entry name" value="ABC_RecN"/>
    <property type="match status" value="1"/>
</dbReference>
<keyword evidence="5" id="KW-0227">DNA damage</keyword>
<evidence type="ECO:0000313" key="11">
    <source>
        <dbReference type="EMBL" id="MFC3687350.1"/>
    </source>
</evidence>
<evidence type="ECO:0000256" key="5">
    <source>
        <dbReference type="ARBA" id="ARBA00022763"/>
    </source>
</evidence>
<feature type="region of interest" description="Disordered" evidence="9">
    <location>
        <begin position="577"/>
        <end position="617"/>
    </location>
</feature>
<evidence type="ECO:0000256" key="4">
    <source>
        <dbReference type="ARBA" id="ARBA00022741"/>
    </source>
</evidence>
<dbReference type="InterPro" id="IPR003395">
    <property type="entry name" value="RecF/RecN/SMC_N"/>
</dbReference>
<dbReference type="SMART" id="SM00382">
    <property type="entry name" value="AAA"/>
    <property type="match status" value="1"/>
</dbReference>
<dbReference type="NCBIfam" id="TIGR00634">
    <property type="entry name" value="recN"/>
    <property type="match status" value="1"/>
</dbReference>
<proteinExistence type="inferred from homology"/>
<dbReference type="InterPro" id="IPR027417">
    <property type="entry name" value="P-loop_NTPase"/>
</dbReference>
<evidence type="ECO:0000256" key="6">
    <source>
        <dbReference type="ARBA" id="ARBA00022840"/>
    </source>
</evidence>
<sequence>MIEELRIRDLGVIADATLPLHPGLNVLTGETGAGKTMVVTALGLLLGTRADPGVVRAGATAAVVDGLLRVRPGAESGRLATEAGGELDEDGLLLSRSVPADGRARAWVGGRPVPVSVLGAVTEQEVTVHGQSDQLRLRSTTHQRELLDAFAGPEHLVLLDGYRVAWATRRRLREELQVLEAQSRERAQEAQMLRLALGEYDRVAPRDGEDDELREEWERLAHADELQRAAVEALEAVAGDDEGTTPGAQGLLAAARAALAAVREHDPAAAELADRVAELSYLTTDLGTDLAGYASGVDADPSRLADVDARRADLAPLLRSHGDLASAETWATRSRSRLDELEDDGLPQRLREQVRAADSALEDLADRVHASRAAAADRLGGQVTTELAQLALGRARLTVDVSRTEAGPDGADDVTFLLAAHSGAEPRPLARSASGGELSRVMLAVEVVTTAEQPVGTYVFDEVDSGVGGEAAVEIGRRLGRLADGGQVVVVTHLPQVAAFADSHLVVRKADDGTGTVSDVRAVVGEDRVVEVARMLAGLGSSGTAAAHARELLGTAAQMRADGREAGGGGVAAVRGASGGAADGTVGTGGTAGGSPSRGTRRRGGPSARQPEVRAPA</sequence>
<dbReference type="SUPFAM" id="SSF52540">
    <property type="entry name" value="P-loop containing nucleoside triphosphate hydrolases"/>
    <property type="match status" value="2"/>
</dbReference>